<gene>
    <name evidence="2" type="ORF">A2U01_0012082</name>
</gene>
<organism evidence="2 3">
    <name type="scientific">Trifolium medium</name>
    <dbReference type="NCBI Taxonomy" id="97028"/>
    <lineage>
        <taxon>Eukaryota</taxon>
        <taxon>Viridiplantae</taxon>
        <taxon>Streptophyta</taxon>
        <taxon>Embryophyta</taxon>
        <taxon>Tracheophyta</taxon>
        <taxon>Spermatophyta</taxon>
        <taxon>Magnoliopsida</taxon>
        <taxon>eudicotyledons</taxon>
        <taxon>Gunneridae</taxon>
        <taxon>Pentapetalae</taxon>
        <taxon>rosids</taxon>
        <taxon>fabids</taxon>
        <taxon>Fabales</taxon>
        <taxon>Fabaceae</taxon>
        <taxon>Papilionoideae</taxon>
        <taxon>50 kb inversion clade</taxon>
        <taxon>NPAAA clade</taxon>
        <taxon>Hologalegina</taxon>
        <taxon>IRL clade</taxon>
        <taxon>Trifolieae</taxon>
        <taxon>Trifolium</taxon>
    </lineage>
</organism>
<proteinExistence type="predicted"/>
<protein>
    <submittedName>
        <fullName evidence="2">Putative ribonuclease H protein</fullName>
    </submittedName>
</protein>
<dbReference type="EMBL" id="LXQA010019832">
    <property type="protein sequence ID" value="MCH91156.1"/>
    <property type="molecule type" value="Genomic_DNA"/>
</dbReference>
<evidence type="ECO:0000313" key="2">
    <source>
        <dbReference type="EMBL" id="MCH91156.1"/>
    </source>
</evidence>
<name>A0A392MUD8_9FABA</name>
<accession>A0A392MUD8</accession>
<feature type="non-terminal residue" evidence="2">
    <location>
        <position position="1"/>
    </location>
</feature>
<dbReference type="AlphaFoldDB" id="A0A392MUD8"/>
<dbReference type="PANTHER" id="PTHR36617">
    <property type="entry name" value="PROTEIN, PUTATIVE-RELATED"/>
    <property type="match status" value="1"/>
</dbReference>
<evidence type="ECO:0000313" key="3">
    <source>
        <dbReference type="Proteomes" id="UP000265520"/>
    </source>
</evidence>
<dbReference type="InterPro" id="IPR026960">
    <property type="entry name" value="RVT-Znf"/>
</dbReference>
<evidence type="ECO:0000259" key="1">
    <source>
        <dbReference type="Pfam" id="PF13966"/>
    </source>
</evidence>
<keyword evidence="3" id="KW-1185">Reference proteome</keyword>
<feature type="domain" description="Reverse transcriptase zinc-binding" evidence="1">
    <location>
        <begin position="63"/>
        <end position="157"/>
    </location>
</feature>
<dbReference type="Pfam" id="PF13966">
    <property type="entry name" value="zf-RVT"/>
    <property type="match status" value="1"/>
</dbReference>
<sequence length="181" mass="21756">DVLISDRLYWNGNNYEWSWQWCVELSIDEEQQLRDLKDLLRSFSIHPDRPDRWCWLPGPMGMFYVKSYYYWLLQSSNISVLDCNVLKAIQKLWKNDVPTKINIFGWRLLLEKLPTRVALNRRGILLNPHDLPCIFYFRASEDCSHLFFHCSFVTRVWEAVYRWVGQDVSSNMEGWNHFIDG</sequence>
<reference evidence="2 3" key="1">
    <citation type="journal article" date="2018" name="Front. Plant Sci.">
        <title>Red Clover (Trifolium pratense) and Zigzag Clover (T. medium) - A Picture of Genomic Similarities and Differences.</title>
        <authorList>
            <person name="Dluhosova J."/>
            <person name="Istvanek J."/>
            <person name="Nedelnik J."/>
            <person name="Repkova J."/>
        </authorList>
    </citation>
    <scope>NUCLEOTIDE SEQUENCE [LARGE SCALE GENOMIC DNA]</scope>
    <source>
        <strain evidence="3">cv. 10/8</strain>
        <tissue evidence="2">Leaf</tissue>
    </source>
</reference>
<dbReference type="Proteomes" id="UP000265520">
    <property type="component" value="Unassembled WGS sequence"/>
</dbReference>
<comment type="caution">
    <text evidence="2">The sequence shown here is derived from an EMBL/GenBank/DDBJ whole genome shotgun (WGS) entry which is preliminary data.</text>
</comment>
<dbReference type="PANTHER" id="PTHR36617:SF15">
    <property type="entry name" value="REVERSE TRANSCRIPTASE ZINC-BINDING DOMAIN-CONTAINING PROTEIN"/>
    <property type="match status" value="1"/>
</dbReference>